<keyword evidence="1" id="KW-0812">Transmembrane</keyword>
<gene>
    <name evidence="3" type="ORF">CDL12_07225</name>
</gene>
<feature type="domain" description="Late embryogenesis abundant protein LEA-2 subgroup" evidence="2">
    <location>
        <begin position="102"/>
        <end position="201"/>
    </location>
</feature>
<dbReference type="Proteomes" id="UP000231279">
    <property type="component" value="Unassembled WGS sequence"/>
</dbReference>
<dbReference type="EMBL" id="NKXS01001176">
    <property type="protein sequence ID" value="PIN20090.1"/>
    <property type="molecule type" value="Genomic_DNA"/>
</dbReference>
<keyword evidence="1" id="KW-0472">Membrane</keyword>
<comment type="caution">
    <text evidence="3">The sequence shown here is derived from an EMBL/GenBank/DDBJ whole genome shotgun (WGS) entry which is preliminary data.</text>
</comment>
<feature type="transmembrane region" description="Helical" evidence="1">
    <location>
        <begin position="43"/>
        <end position="66"/>
    </location>
</feature>
<sequence>MAEKQDAMGRAPAPSHVNPYGRVDEEVAEVAERDERRKKRMKCFVYLVAFIVFQTAVILIFGLTIMKVRTPRFRVRSASFNTFNVATANTNPSFNIQMLAELGVKNANFGHYKYQNSTIEFYYRGTKVGEAPVPKARAKARSTRKFNVIVDLSSTNVPTNLLADEFRNSAIIPLTSQSKLRGKVEIMKIMKKNKSTNMNCTMEINISSEQLGNISCR</sequence>
<dbReference type="InterPro" id="IPR004864">
    <property type="entry name" value="LEA_2"/>
</dbReference>
<evidence type="ECO:0000313" key="3">
    <source>
        <dbReference type="EMBL" id="PIN20090.1"/>
    </source>
</evidence>
<accession>A0A2G9HS11</accession>
<organism evidence="3 4">
    <name type="scientific">Handroanthus impetiginosus</name>
    <dbReference type="NCBI Taxonomy" id="429701"/>
    <lineage>
        <taxon>Eukaryota</taxon>
        <taxon>Viridiplantae</taxon>
        <taxon>Streptophyta</taxon>
        <taxon>Embryophyta</taxon>
        <taxon>Tracheophyta</taxon>
        <taxon>Spermatophyta</taxon>
        <taxon>Magnoliopsida</taxon>
        <taxon>eudicotyledons</taxon>
        <taxon>Gunneridae</taxon>
        <taxon>Pentapetalae</taxon>
        <taxon>asterids</taxon>
        <taxon>lamiids</taxon>
        <taxon>Lamiales</taxon>
        <taxon>Bignoniaceae</taxon>
        <taxon>Crescentiina</taxon>
        <taxon>Tabebuia alliance</taxon>
        <taxon>Handroanthus</taxon>
    </lineage>
</organism>
<dbReference type="InterPro" id="IPR055301">
    <property type="entry name" value="Lea14-like_2"/>
</dbReference>
<dbReference type="Gene3D" id="2.60.40.1820">
    <property type="match status" value="1"/>
</dbReference>
<name>A0A2G9HS11_9LAMI</name>
<reference evidence="4" key="1">
    <citation type="journal article" date="2018" name="Gigascience">
        <title>Genome assembly of the Pink Ipe (Handroanthus impetiginosus, Bignoniaceae), a highly valued, ecologically keystone Neotropical timber forest tree.</title>
        <authorList>
            <person name="Silva-Junior O.B."/>
            <person name="Grattapaglia D."/>
            <person name="Novaes E."/>
            <person name="Collevatti R.G."/>
        </authorList>
    </citation>
    <scope>NUCLEOTIDE SEQUENCE [LARGE SCALE GENOMIC DNA]</scope>
    <source>
        <strain evidence="4">cv. UFG-1</strain>
    </source>
</reference>
<dbReference type="AlphaFoldDB" id="A0A2G9HS11"/>
<keyword evidence="1" id="KW-1133">Transmembrane helix</keyword>
<protein>
    <recommendedName>
        <fullName evidence="2">Late embryogenesis abundant protein LEA-2 subgroup domain-containing protein</fullName>
    </recommendedName>
</protein>
<evidence type="ECO:0000256" key="1">
    <source>
        <dbReference type="SAM" id="Phobius"/>
    </source>
</evidence>
<dbReference type="OrthoDB" id="1894389at2759"/>
<proteinExistence type="predicted"/>
<dbReference type="Pfam" id="PF03168">
    <property type="entry name" value="LEA_2"/>
    <property type="match status" value="1"/>
</dbReference>
<keyword evidence="4" id="KW-1185">Reference proteome</keyword>
<dbReference type="STRING" id="429701.A0A2G9HS11"/>
<evidence type="ECO:0000259" key="2">
    <source>
        <dbReference type="Pfam" id="PF03168"/>
    </source>
</evidence>
<dbReference type="PANTHER" id="PTHR31852">
    <property type="entry name" value="LATE EMBRYOGENESIS ABUNDANT (LEA) HYDROXYPROLINE-RICH GLYCOPROTEIN FAMILY"/>
    <property type="match status" value="1"/>
</dbReference>
<evidence type="ECO:0000313" key="4">
    <source>
        <dbReference type="Proteomes" id="UP000231279"/>
    </source>
</evidence>